<evidence type="ECO:0000256" key="8">
    <source>
        <dbReference type="ARBA" id="ARBA00022692"/>
    </source>
</evidence>
<keyword evidence="6 17" id="KW-0813">Transport</keyword>
<evidence type="ECO:0000256" key="14">
    <source>
        <dbReference type="ARBA" id="ARBA00023128"/>
    </source>
</evidence>
<evidence type="ECO:0000256" key="13">
    <source>
        <dbReference type="ARBA" id="ARBA00023075"/>
    </source>
</evidence>
<evidence type="ECO:0000256" key="3">
    <source>
        <dbReference type="ARBA" id="ARBA00009025"/>
    </source>
</evidence>
<sequence length="446" mass="53270">MMKCMIYLLMLNLMYLKFKNFKFNFISINLFMFCYFFLFMFNLNNYWMGIYGNLGIDKISLILIYLTLWIFGLVFLVSVKSLLNNFYSFILLFLNLILFICFSSMNLFFFYFFFEFSLVPTFFLIMGWGNQPERIKASLFMMFYTLFFSLPLLIFLFFLFNLYNSLSLFFLKNYFMNMVFFWFLIFFILMLSAFLVKLPMFLFHNWLPKAHVEAPISGSMILAAIMLKLGGYGLYRFLAIYLLIFSDWMNFLMILSIVGIFFLSVFCLRQLDMKIIVAYSSIVHMGMMLLGIFSMKTWGYWGGVFMMLSHGLCSSGMFVMVNYFYLRTKSRNLLINKGMIYFFPSMMMFWFFLCMNNMAAPISLNLLSEIMVISVMVNWSYLIILLLCFSIFFSACYNLYLFSYSFHGIYNLKLMKIYLNSVREYLVVLLHLIPLNLFIFKINFLI</sequence>
<feature type="transmembrane region" description="Helical" evidence="17">
    <location>
        <begin position="180"/>
        <end position="200"/>
    </location>
</feature>
<dbReference type="PANTHER" id="PTHR43507:SF20">
    <property type="entry name" value="NADH-UBIQUINONE OXIDOREDUCTASE CHAIN 4"/>
    <property type="match status" value="1"/>
</dbReference>
<evidence type="ECO:0000256" key="6">
    <source>
        <dbReference type="ARBA" id="ARBA00022448"/>
    </source>
</evidence>
<evidence type="ECO:0000256" key="9">
    <source>
        <dbReference type="ARBA" id="ARBA00022967"/>
    </source>
</evidence>
<evidence type="ECO:0000256" key="7">
    <source>
        <dbReference type="ARBA" id="ARBA00022660"/>
    </source>
</evidence>
<dbReference type="PANTHER" id="PTHR43507">
    <property type="entry name" value="NADH-UBIQUINONE OXIDOREDUCTASE CHAIN 4"/>
    <property type="match status" value="1"/>
</dbReference>
<organism evidence="20">
    <name type="scientific">Psyllaephagus populi</name>
    <dbReference type="NCBI Taxonomy" id="3122998"/>
    <lineage>
        <taxon>Eukaryota</taxon>
        <taxon>Metazoa</taxon>
        <taxon>Ecdysozoa</taxon>
        <taxon>Arthropoda</taxon>
        <taxon>Hexapoda</taxon>
        <taxon>Insecta</taxon>
        <taxon>Pterygota</taxon>
        <taxon>Neoptera</taxon>
        <taxon>Endopterygota</taxon>
        <taxon>Hymenoptera</taxon>
        <taxon>Apocrita</taxon>
        <taxon>Proctotrupomorpha</taxon>
        <taxon>Chalcidoidea</taxon>
        <taxon>Encyrtidae</taxon>
        <taxon>Encyrtinae</taxon>
        <taxon>Psyllaephagus</taxon>
    </lineage>
</organism>
<dbReference type="AlphaFoldDB" id="A0AAU7BN65"/>
<feature type="transmembrane region" description="Helical" evidence="17">
    <location>
        <begin position="61"/>
        <end position="79"/>
    </location>
</feature>
<evidence type="ECO:0000256" key="12">
    <source>
        <dbReference type="ARBA" id="ARBA00023027"/>
    </source>
</evidence>
<feature type="transmembrane region" description="Helical" evidence="17">
    <location>
        <begin position="250"/>
        <end position="268"/>
    </location>
</feature>
<keyword evidence="14 17" id="KW-0496">Mitochondrion</keyword>
<evidence type="ECO:0000256" key="4">
    <source>
        <dbReference type="ARBA" id="ARBA00012944"/>
    </source>
</evidence>
<dbReference type="Pfam" id="PF00361">
    <property type="entry name" value="Proton_antipo_M"/>
    <property type="match status" value="1"/>
</dbReference>
<feature type="transmembrane region" description="Helical" evidence="17">
    <location>
        <begin position="86"/>
        <end position="105"/>
    </location>
</feature>
<dbReference type="Pfam" id="PF01059">
    <property type="entry name" value="Oxidored_q5_N"/>
    <property type="match status" value="1"/>
</dbReference>
<dbReference type="GO" id="GO:0031966">
    <property type="term" value="C:mitochondrial membrane"/>
    <property type="evidence" value="ECO:0007669"/>
    <property type="project" value="UniProtKB-SubCell"/>
</dbReference>
<proteinExistence type="inferred from homology"/>
<dbReference type="InterPro" id="IPR003918">
    <property type="entry name" value="NADH_UbQ_OxRdtase"/>
</dbReference>
<feature type="transmembrane region" description="Helical" evidence="17">
    <location>
        <begin position="338"/>
        <end position="359"/>
    </location>
</feature>
<dbReference type="EMBL" id="PP846803">
    <property type="protein sequence ID" value="XBG54793.1"/>
    <property type="molecule type" value="Genomic_DNA"/>
</dbReference>
<feature type="transmembrane region" description="Helical" evidence="17">
    <location>
        <begin position="111"/>
        <end position="129"/>
    </location>
</feature>
<evidence type="ECO:0000259" key="18">
    <source>
        <dbReference type="Pfam" id="PF00361"/>
    </source>
</evidence>
<comment type="catalytic activity">
    <reaction evidence="16 17">
        <text>a ubiquinone + NADH + 5 H(+)(in) = a ubiquinol + NAD(+) + 4 H(+)(out)</text>
        <dbReference type="Rhea" id="RHEA:29091"/>
        <dbReference type="Rhea" id="RHEA-COMP:9565"/>
        <dbReference type="Rhea" id="RHEA-COMP:9566"/>
        <dbReference type="ChEBI" id="CHEBI:15378"/>
        <dbReference type="ChEBI" id="CHEBI:16389"/>
        <dbReference type="ChEBI" id="CHEBI:17976"/>
        <dbReference type="ChEBI" id="CHEBI:57540"/>
        <dbReference type="ChEBI" id="CHEBI:57945"/>
        <dbReference type="EC" id="7.1.1.2"/>
    </reaction>
</comment>
<feature type="transmembrane region" description="Helical" evidence="17">
    <location>
        <begin position="221"/>
        <end position="244"/>
    </location>
</feature>
<geneLocation type="mitochondrion" evidence="20"/>
<feature type="domain" description="NADH:ubiquinone oxidoreductase chain 4 N-terminal" evidence="19">
    <location>
        <begin position="1"/>
        <end position="100"/>
    </location>
</feature>
<dbReference type="GO" id="GO:0015990">
    <property type="term" value="P:electron transport coupled proton transport"/>
    <property type="evidence" value="ECO:0007669"/>
    <property type="project" value="TreeGrafter"/>
</dbReference>
<feature type="transmembrane region" description="Helical" evidence="17">
    <location>
        <begin position="275"/>
        <end position="294"/>
    </location>
</feature>
<dbReference type="GO" id="GO:0003954">
    <property type="term" value="F:NADH dehydrogenase activity"/>
    <property type="evidence" value="ECO:0007669"/>
    <property type="project" value="TreeGrafter"/>
</dbReference>
<evidence type="ECO:0000313" key="20">
    <source>
        <dbReference type="EMBL" id="XBG54793.1"/>
    </source>
</evidence>
<comment type="function">
    <text evidence="1">Core subunit of the mitochondrial membrane respiratory chain NADH dehydrogenase (Complex I) that is believed to belong to the minimal assembly required for catalysis. Complex I functions in the transfer of electrons from NADH to the respiratory chain. The immediate electron acceptor for the enzyme is believed to be ubiquinone.</text>
</comment>
<feature type="transmembrane region" description="Helical" evidence="17">
    <location>
        <begin position="141"/>
        <end position="160"/>
    </location>
</feature>
<dbReference type="PRINTS" id="PR01437">
    <property type="entry name" value="NUOXDRDTASE4"/>
</dbReference>
<keyword evidence="15 17" id="KW-0472">Membrane</keyword>
<reference evidence="20" key="1">
    <citation type="submission" date="2024-05" db="EMBL/GenBank/DDBJ databases">
        <authorList>
            <person name="Aishan Z."/>
        </authorList>
    </citation>
    <scope>NUCLEOTIDE SEQUENCE</scope>
</reference>
<feature type="domain" description="NADH:quinone oxidoreductase/Mrp antiporter transmembrane" evidence="18">
    <location>
        <begin position="104"/>
        <end position="393"/>
    </location>
</feature>
<comment type="similarity">
    <text evidence="3 17">Belongs to the complex I subunit 4 family.</text>
</comment>
<evidence type="ECO:0000256" key="17">
    <source>
        <dbReference type="RuleBase" id="RU003297"/>
    </source>
</evidence>
<dbReference type="GO" id="GO:0048039">
    <property type="term" value="F:ubiquinone binding"/>
    <property type="evidence" value="ECO:0007669"/>
    <property type="project" value="TreeGrafter"/>
</dbReference>
<comment type="function">
    <text evidence="17">Core subunit of the mitochondrial membrane respiratory chain NADH dehydrogenase (Complex I) which catalyzes electron transfer from NADH through the respiratory chain, using ubiquinone as an electron acceptor. Essential for the catalytic activity and assembly of complex I.</text>
</comment>
<dbReference type="InterPro" id="IPR001750">
    <property type="entry name" value="ND/Mrp_TM"/>
</dbReference>
<dbReference type="GO" id="GO:0042773">
    <property type="term" value="P:ATP synthesis coupled electron transport"/>
    <property type="evidence" value="ECO:0007669"/>
    <property type="project" value="InterPro"/>
</dbReference>
<evidence type="ECO:0000256" key="5">
    <source>
        <dbReference type="ARBA" id="ARBA00021006"/>
    </source>
</evidence>
<dbReference type="GO" id="GO:0008137">
    <property type="term" value="F:NADH dehydrogenase (ubiquinone) activity"/>
    <property type="evidence" value="ECO:0007669"/>
    <property type="project" value="UniProtKB-UniRule"/>
</dbReference>
<name>A0AAU7BN65_9HYME</name>
<gene>
    <name evidence="20" type="primary">nd4</name>
</gene>
<keyword evidence="13 17" id="KW-0830">Ubiquinone</keyword>
<evidence type="ECO:0000256" key="10">
    <source>
        <dbReference type="ARBA" id="ARBA00022982"/>
    </source>
</evidence>
<evidence type="ECO:0000256" key="11">
    <source>
        <dbReference type="ARBA" id="ARBA00022989"/>
    </source>
</evidence>
<protein>
    <recommendedName>
        <fullName evidence="5 17">NADH-ubiquinone oxidoreductase chain 4</fullName>
        <ecNumber evidence="4 17">7.1.1.2</ecNumber>
    </recommendedName>
</protein>
<feature type="transmembrane region" description="Helical" evidence="17">
    <location>
        <begin position="379"/>
        <end position="404"/>
    </location>
</feature>
<dbReference type="InterPro" id="IPR000260">
    <property type="entry name" value="NADH4_N"/>
</dbReference>
<keyword evidence="8 17" id="KW-0812">Transmembrane</keyword>
<evidence type="ECO:0000256" key="2">
    <source>
        <dbReference type="ARBA" id="ARBA00004225"/>
    </source>
</evidence>
<keyword evidence="12 17" id="KW-0520">NAD</keyword>
<evidence type="ECO:0000256" key="16">
    <source>
        <dbReference type="ARBA" id="ARBA00049551"/>
    </source>
</evidence>
<keyword evidence="11 17" id="KW-1133">Transmembrane helix</keyword>
<feature type="transmembrane region" description="Helical" evidence="17">
    <location>
        <begin position="21"/>
        <end position="41"/>
    </location>
</feature>
<feature type="transmembrane region" description="Helical" evidence="17">
    <location>
        <begin position="425"/>
        <end position="444"/>
    </location>
</feature>
<keyword evidence="10 17" id="KW-0249">Electron transport</keyword>
<dbReference type="EC" id="7.1.1.2" evidence="4 17"/>
<evidence type="ECO:0000256" key="1">
    <source>
        <dbReference type="ARBA" id="ARBA00003257"/>
    </source>
</evidence>
<keyword evidence="7 17" id="KW-0679">Respiratory chain</keyword>
<accession>A0AAU7BN65</accession>
<keyword evidence="9" id="KW-1278">Translocase</keyword>
<comment type="subcellular location">
    <subcellularLocation>
        <location evidence="2 17">Mitochondrion membrane</location>
        <topology evidence="2 17">Multi-pass membrane protein</topology>
    </subcellularLocation>
</comment>
<evidence type="ECO:0000259" key="19">
    <source>
        <dbReference type="Pfam" id="PF01059"/>
    </source>
</evidence>
<feature type="transmembrane region" description="Helical" evidence="17">
    <location>
        <begin position="300"/>
        <end position="326"/>
    </location>
</feature>
<evidence type="ECO:0000256" key="15">
    <source>
        <dbReference type="ARBA" id="ARBA00023136"/>
    </source>
</evidence>